<reference evidence="1 2" key="1">
    <citation type="journal article" date="2015" name="Genome Announc.">
        <title>Expanding the biotechnology potential of lactobacilli through comparative genomics of 213 strains and associated genera.</title>
        <authorList>
            <person name="Sun Z."/>
            <person name="Harris H.M."/>
            <person name="McCann A."/>
            <person name="Guo C."/>
            <person name="Argimon S."/>
            <person name="Zhang W."/>
            <person name="Yang X."/>
            <person name="Jeffery I.B."/>
            <person name="Cooney J.C."/>
            <person name="Kagawa T.F."/>
            <person name="Liu W."/>
            <person name="Song Y."/>
            <person name="Salvetti E."/>
            <person name="Wrobel A."/>
            <person name="Rasinkangas P."/>
            <person name="Parkhill J."/>
            <person name="Rea M.C."/>
            <person name="O'Sullivan O."/>
            <person name="Ritari J."/>
            <person name="Douillard F.P."/>
            <person name="Paul Ross R."/>
            <person name="Yang R."/>
            <person name="Briner A.E."/>
            <person name="Felis G.E."/>
            <person name="de Vos W.M."/>
            <person name="Barrangou R."/>
            <person name="Klaenhammer T.R."/>
            <person name="Caufield P.W."/>
            <person name="Cui Y."/>
            <person name="Zhang H."/>
            <person name="O'Toole P.W."/>
        </authorList>
    </citation>
    <scope>NUCLEOTIDE SEQUENCE [LARGE SCALE GENOMIC DNA]</scope>
    <source>
        <strain evidence="1 2">DSM 17896</strain>
    </source>
</reference>
<dbReference type="AlphaFoldDB" id="A0A0R2I9C8"/>
<gene>
    <name evidence="1" type="ORF">IV45_GL000020</name>
</gene>
<proteinExistence type="predicted"/>
<dbReference type="Proteomes" id="UP000050934">
    <property type="component" value="Unassembled WGS sequence"/>
</dbReference>
<name>A0A0R2I9C8_9LACO</name>
<dbReference type="EMBL" id="JQBW01000006">
    <property type="protein sequence ID" value="KRN58988.1"/>
    <property type="molecule type" value="Genomic_DNA"/>
</dbReference>
<comment type="caution">
    <text evidence="1">The sequence shown here is derived from an EMBL/GenBank/DDBJ whole genome shotgun (WGS) entry which is preliminary data.</text>
</comment>
<accession>A0A0R2I9C8</accession>
<keyword evidence="2" id="KW-1185">Reference proteome</keyword>
<sequence length="91" mass="10110">MIKMNKVFMLGYYQGVVETAPKILSAEKTNELAIAMTIQHLRHAGVDSASINHFLVDDAHADVREVSRCITLNADELETLQAKILRMGQLA</sequence>
<protein>
    <submittedName>
        <fullName evidence="1">Uncharacterized protein</fullName>
    </submittedName>
</protein>
<dbReference type="PATRIC" id="fig|396268.3.peg.21"/>
<evidence type="ECO:0000313" key="2">
    <source>
        <dbReference type="Proteomes" id="UP000050934"/>
    </source>
</evidence>
<evidence type="ECO:0000313" key="1">
    <source>
        <dbReference type="EMBL" id="KRN58988.1"/>
    </source>
</evidence>
<organism evidence="1 2">
    <name type="scientific">Limosilactobacillus secaliphilus</name>
    <dbReference type="NCBI Taxonomy" id="396268"/>
    <lineage>
        <taxon>Bacteria</taxon>
        <taxon>Bacillati</taxon>
        <taxon>Bacillota</taxon>
        <taxon>Bacilli</taxon>
        <taxon>Lactobacillales</taxon>
        <taxon>Lactobacillaceae</taxon>
        <taxon>Limosilactobacillus</taxon>
    </lineage>
</organism>